<dbReference type="RefSeq" id="WP_115363551.1">
    <property type="nucleotide sequence ID" value="NZ_QDKL01000003.1"/>
</dbReference>
<reference evidence="2" key="1">
    <citation type="journal article" date="2019" name="Int. J. Syst. Evol. Microbiol.">
        <title>Halobacteriovorax valvorus sp. nov., a novel prokaryotic predator isolated from coastal seawater of China.</title>
        <authorList>
            <person name="Chen M.-X."/>
        </authorList>
    </citation>
    <scope>NUCLEOTIDE SEQUENCE [LARGE SCALE GENOMIC DNA]</scope>
    <source>
        <strain evidence="2">BL9</strain>
    </source>
</reference>
<keyword evidence="2" id="KW-1185">Reference proteome</keyword>
<protein>
    <submittedName>
        <fullName evidence="1">Uncharacterized protein</fullName>
    </submittedName>
</protein>
<organism evidence="1 2">
    <name type="scientific">Halobacteriovorax vibrionivorans</name>
    <dbReference type="NCBI Taxonomy" id="2152716"/>
    <lineage>
        <taxon>Bacteria</taxon>
        <taxon>Pseudomonadati</taxon>
        <taxon>Bdellovibrionota</taxon>
        <taxon>Bacteriovoracia</taxon>
        <taxon>Bacteriovoracales</taxon>
        <taxon>Halobacteriovoraceae</taxon>
        <taxon>Halobacteriovorax</taxon>
    </lineage>
</organism>
<dbReference type="EMBL" id="QDKL01000003">
    <property type="protein sequence ID" value="RZF21090.1"/>
    <property type="molecule type" value="Genomic_DNA"/>
</dbReference>
<dbReference type="Proteomes" id="UP000443582">
    <property type="component" value="Unassembled WGS sequence"/>
</dbReference>
<comment type="caution">
    <text evidence="1">The sequence shown here is derived from an EMBL/GenBank/DDBJ whole genome shotgun (WGS) entry which is preliminary data.</text>
</comment>
<proteinExistence type="predicted"/>
<sequence length="116" mass="13849">MNDDNNDNNDAKKIDQHIRKVLGEEFAPVQKRSDNGQEGHKLTNFLDIEKNRIKQLKDFFQTRIPNVIELNQFDELMQELVEYNDTLRTKILKHTLKKDSKFNKNIKQIFNKTFID</sequence>
<name>A0ABY0IES1_9BACT</name>
<gene>
    <name evidence="1" type="ORF">DAY19_14010</name>
</gene>
<evidence type="ECO:0000313" key="2">
    <source>
        <dbReference type="Proteomes" id="UP000443582"/>
    </source>
</evidence>
<accession>A0ABY0IES1</accession>
<evidence type="ECO:0000313" key="1">
    <source>
        <dbReference type="EMBL" id="RZF21090.1"/>
    </source>
</evidence>